<organism evidence="1 2">
    <name type="scientific">Cichorium intybus</name>
    <name type="common">Chicory</name>
    <dbReference type="NCBI Taxonomy" id="13427"/>
    <lineage>
        <taxon>Eukaryota</taxon>
        <taxon>Viridiplantae</taxon>
        <taxon>Streptophyta</taxon>
        <taxon>Embryophyta</taxon>
        <taxon>Tracheophyta</taxon>
        <taxon>Spermatophyta</taxon>
        <taxon>Magnoliopsida</taxon>
        <taxon>eudicotyledons</taxon>
        <taxon>Gunneridae</taxon>
        <taxon>Pentapetalae</taxon>
        <taxon>asterids</taxon>
        <taxon>campanulids</taxon>
        <taxon>Asterales</taxon>
        <taxon>Asteraceae</taxon>
        <taxon>Cichorioideae</taxon>
        <taxon>Cichorieae</taxon>
        <taxon>Cichoriinae</taxon>
        <taxon>Cichorium</taxon>
    </lineage>
</organism>
<sequence>MRDAGLRRWNTFKCRRKREKISTRAADFIFARRGCGKFAKFNPCLTNLENSEEEIVDEEIEMEECPNKIIIGTDFNKIRIKSPIVDNTSKVTAEPSSSDYHSEFPKVAYAFSAEEQDDEWLIDSACSMHMTGRFEFLRDYHEVSSRGYATFRNDANGTIKGYGVLTNANFTIQRVAYVLGLKHNLVSKKKAHKSITDSSISHPLELLHIDLCGPSVVASLNHKKYILVIVDDFTRFTWVFFLRLKSDTFLELRNFIVSIELKVQLPVRRIRSDNGTEFNNRQVEEFLASKGIEHNFSAPYTP</sequence>
<protein>
    <submittedName>
        <fullName evidence="1">Uncharacterized protein</fullName>
    </submittedName>
</protein>
<name>A0ACB9CZ44_CICIN</name>
<dbReference type="EMBL" id="CM042013">
    <property type="protein sequence ID" value="KAI3739575.1"/>
    <property type="molecule type" value="Genomic_DNA"/>
</dbReference>
<evidence type="ECO:0000313" key="1">
    <source>
        <dbReference type="EMBL" id="KAI3739575.1"/>
    </source>
</evidence>
<gene>
    <name evidence="1" type="ORF">L2E82_29984</name>
</gene>
<reference evidence="2" key="1">
    <citation type="journal article" date="2022" name="Mol. Ecol. Resour.">
        <title>The genomes of chicory, endive, great burdock and yacon provide insights into Asteraceae palaeo-polyploidization history and plant inulin production.</title>
        <authorList>
            <person name="Fan W."/>
            <person name="Wang S."/>
            <person name="Wang H."/>
            <person name="Wang A."/>
            <person name="Jiang F."/>
            <person name="Liu H."/>
            <person name="Zhao H."/>
            <person name="Xu D."/>
            <person name="Zhang Y."/>
        </authorList>
    </citation>
    <scope>NUCLEOTIDE SEQUENCE [LARGE SCALE GENOMIC DNA]</scope>
    <source>
        <strain evidence="2">cv. Punajuju</strain>
    </source>
</reference>
<dbReference type="Proteomes" id="UP001055811">
    <property type="component" value="Linkage Group LG05"/>
</dbReference>
<keyword evidence="2" id="KW-1185">Reference proteome</keyword>
<reference evidence="1 2" key="2">
    <citation type="journal article" date="2022" name="Mol. Ecol. Resour.">
        <title>The genomes of chicory, endive, great burdock and yacon provide insights into Asteraceae paleo-polyploidization history and plant inulin production.</title>
        <authorList>
            <person name="Fan W."/>
            <person name="Wang S."/>
            <person name="Wang H."/>
            <person name="Wang A."/>
            <person name="Jiang F."/>
            <person name="Liu H."/>
            <person name="Zhao H."/>
            <person name="Xu D."/>
            <person name="Zhang Y."/>
        </authorList>
    </citation>
    <scope>NUCLEOTIDE SEQUENCE [LARGE SCALE GENOMIC DNA]</scope>
    <source>
        <strain evidence="2">cv. Punajuju</strain>
        <tissue evidence="1">Leaves</tissue>
    </source>
</reference>
<evidence type="ECO:0000313" key="2">
    <source>
        <dbReference type="Proteomes" id="UP001055811"/>
    </source>
</evidence>
<accession>A0ACB9CZ44</accession>
<proteinExistence type="predicted"/>
<comment type="caution">
    <text evidence="1">The sequence shown here is derived from an EMBL/GenBank/DDBJ whole genome shotgun (WGS) entry which is preliminary data.</text>
</comment>